<dbReference type="PANTHER" id="PTHR32309">
    <property type="entry name" value="TYROSINE-PROTEIN KINASE"/>
    <property type="match status" value="1"/>
</dbReference>
<dbReference type="EMBL" id="BSFI01000001">
    <property type="protein sequence ID" value="GLK66441.1"/>
    <property type="molecule type" value="Genomic_DNA"/>
</dbReference>
<dbReference type="GO" id="GO:0005886">
    <property type="term" value="C:plasma membrane"/>
    <property type="evidence" value="ECO:0007669"/>
    <property type="project" value="TreeGrafter"/>
</dbReference>
<feature type="transmembrane region" description="Helical" evidence="3">
    <location>
        <begin position="477"/>
        <end position="499"/>
    </location>
</feature>
<accession>A0A9W6IYD9</accession>
<dbReference type="GO" id="GO:0004713">
    <property type="term" value="F:protein tyrosine kinase activity"/>
    <property type="evidence" value="ECO:0007669"/>
    <property type="project" value="TreeGrafter"/>
</dbReference>
<reference evidence="4" key="2">
    <citation type="submission" date="2023-01" db="EMBL/GenBank/DDBJ databases">
        <authorList>
            <person name="Sun Q."/>
            <person name="Evtushenko L."/>
        </authorList>
    </citation>
    <scope>NUCLEOTIDE SEQUENCE</scope>
    <source>
        <strain evidence="4">VKM B-2347</strain>
    </source>
</reference>
<evidence type="ECO:0008006" key="6">
    <source>
        <dbReference type="Google" id="ProtNLM"/>
    </source>
</evidence>
<dbReference type="RefSeq" id="WP_271166707.1">
    <property type="nucleotide sequence ID" value="NZ_BSFI01000001.1"/>
</dbReference>
<protein>
    <recommendedName>
        <fullName evidence="6">Capsule biosynthesis protein</fullName>
    </recommendedName>
</protein>
<evidence type="ECO:0000256" key="1">
    <source>
        <dbReference type="SAM" id="Coils"/>
    </source>
</evidence>
<dbReference type="InterPro" id="IPR050445">
    <property type="entry name" value="Bact_polysacc_biosynth/exp"/>
</dbReference>
<gene>
    <name evidence="4" type="ORF">GCM10008179_00790</name>
</gene>
<keyword evidence="5" id="KW-1185">Reference proteome</keyword>
<dbReference type="Proteomes" id="UP001143372">
    <property type="component" value="Unassembled WGS sequence"/>
</dbReference>
<evidence type="ECO:0000313" key="5">
    <source>
        <dbReference type="Proteomes" id="UP001143372"/>
    </source>
</evidence>
<evidence type="ECO:0000313" key="4">
    <source>
        <dbReference type="EMBL" id="GLK66441.1"/>
    </source>
</evidence>
<keyword evidence="1" id="KW-0175">Coiled coil</keyword>
<evidence type="ECO:0000256" key="3">
    <source>
        <dbReference type="SAM" id="Phobius"/>
    </source>
</evidence>
<feature type="coiled-coil region" evidence="1">
    <location>
        <begin position="283"/>
        <end position="442"/>
    </location>
</feature>
<feature type="region of interest" description="Disordered" evidence="2">
    <location>
        <begin position="1"/>
        <end position="95"/>
    </location>
</feature>
<name>A0A9W6IYD9_9HYPH</name>
<feature type="compositionally biased region" description="Basic and acidic residues" evidence="2">
    <location>
        <begin position="1"/>
        <end position="11"/>
    </location>
</feature>
<dbReference type="PANTHER" id="PTHR32309:SF13">
    <property type="entry name" value="FERRIC ENTEROBACTIN TRANSPORT PROTEIN FEPE"/>
    <property type="match status" value="1"/>
</dbReference>
<evidence type="ECO:0000256" key="2">
    <source>
        <dbReference type="SAM" id="MobiDB-lite"/>
    </source>
</evidence>
<keyword evidence="3" id="KW-0812">Transmembrane</keyword>
<sequence>MSDNLAKRSRGDSQLGARARSILSMLSASGASRTKPSGGEQPVSEGATPDQSRFPSLVSSQPDARAARLAKRAARQKMAAGSAPAEQQAGAAPANTVVPLPQRVLPKRRGAQVQSEPAVIIPPARPAGAKRRRNVAKLSALLSIALPTALATVYYGLIAAPQYVAEARFAVRAPAEASSRGGDLMSAITGMGSAMTSTGSDSFIVAQYIESGQIVANMQRALDLRSIYTNDKADFVAKYRPYDFEDTVEHLTRYWNTVSWVYYEPVTGIITFTVRAFTPDDALKIARETVRESENLVNKLSERAREDSLRMAKQEQSRAELRLKFARKAIQDYRDRRGAPDAKSVVDSQYKIVADLEAQLAKQETELGASSSFLSKDAPTVRVMRNQADALRSRIEAERAKIGSIGQKAGGSSPISASMAEYENLETERTFAEKGYESASQAVDAARISAERQSRYLTTFVDPYLPEDSLYPARLKMILLVLVCSSIAWAIGALIFYGIRDHSA</sequence>
<organism evidence="4 5">
    <name type="scientific">Hansschlegelia plantiphila</name>
    <dbReference type="NCBI Taxonomy" id="374655"/>
    <lineage>
        <taxon>Bacteria</taxon>
        <taxon>Pseudomonadati</taxon>
        <taxon>Pseudomonadota</taxon>
        <taxon>Alphaproteobacteria</taxon>
        <taxon>Hyphomicrobiales</taxon>
        <taxon>Methylopilaceae</taxon>
        <taxon>Hansschlegelia</taxon>
    </lineage>
</organism>
<proteinExistence type="predicted"/>
<comment type="caution">
    <text evidence="4">The sequence shown here is derived from an EMBL/GenBank/DDBJ whole genome shotgun (WGS) entry which is preliminary data.</text>
</comment>
<keyword evidence="3" id="KW-1133">Transmembrane helix</keyword>
<reference evidence="4" key="1">
    <citation type="journal article" date="2014" name="Int. J. Syst. Evol. Microbiol.">
        <title>Complete genome sequence of Corynebacterium casei LMG S-19264T (=DSM 44701T), isolated from a smear-ripened cheese.</title>
        <authorList>
            <consortium name="US DOE Joint Genome Institute (JGI-PGF)"/>
            <person name="Walter F."/>
            <person name="Albersmeier A."/>
            <person name="Kalinowski J."/>
            <person name="Ruckert C."/>
        </authorList>
    </citation>
    <scope>NUCLEOTIDE SEQUENCE</scope>
    <source>
        <strain evidence="4">VKM B-2347</strain>
    </source>
</reference>
<feature type="transmembrane region" description="Helical" evidence="3">
    <location>
        <begin position="138"/>
        <end position="157"/>
    </location>
</feature>
<feature type="compositionally biased region" description="Low complexity" evidence="2">
    <location>
        <begin position="76"/>
        <end position="94"/>
    </location>
</feature>
<feature type="compositionally biased region" description="Polar residues" evidence="2">
    <location>
        <begin position="49"/>
        <end position="62"/>
    </location>
</feature>
<keyword evidence="3" id="KW-0472">Membrane</keyword>
<dbReference type="AlphaFoldDB" id="A0A9W6IYD9"/>
<feature type="compositionally biased region" description="Polar residues" evidence="2">
    <location>
        <begin position="24"/>
        <end position="35"/>
    </location>
</feature>